<dbReference type="EMBL" id="BPLR01008273">
    <property type="protein sequence ID" value="GIY23447.1"/>
    <property type="molecule type" value="Genomic_DNA"/>
</dbReference>
<evidence type="ECO:0000313" key="1">
    <source>
        <dbReference type="EMBL" id="GIY23447.1"/>
    </source>
</evidence>
<protein>
    <recommendedName>
        <fullName evidence="3">Secreted protein</fullName>
    </recommendedName>
</protein>
<proteinExistence type="predicted"/>
<comment type="caution">
    <text evidence="1">The sequence shown here is derived from an EMBL/GenBank/DDBJ whole genome shotgun (WGS) entry which is preliminary data.</text>
</comment>
<reference evidence="1 2" key="1">
    <citation type="submission" date="2021-06" db="EMBL/GenBank/DDBJ databases">
        <title>Caerostris extrusa draft genome.</title>
        <authorList>
            <person name="Kono N."/>
            <person name="Arakawa K."/>
        </authorList>
    </citation>
    <scope>NUCLEOTIDE SEQUENCE [LARGE SCALE GENOMIC DNA]</scope>
</reference>
<dbReference type="AlphaFoldDB" id="A0AAV4RSN1"/>
<gene>
    <name evidence="1" type="ORF">CEXT_322431</name>
</gene>
<name>A0AAV4RSN1_CAEEX</name>
<organism evidence="1 2">
    <name type="scientific">Caerostris extrusa</name>
    <name type="common">Bark spider</name>
    <name type="synonym">Caerostris bankana</name>
    <dbReference type="NCBI Taxonomy" id="172846"/>
    <lineage>
        <taxon>Eukaryota</taxon>
        <taxon>Metazoa</taxon>
        <taxon>Ecdysozoa</taxon>
        <taxon>Arthropoda</taxon>
        <taxon>Chelicerata</taxon>
        <taxon>Arachnida</taxon>
        <taxon>Araneae</taxon>
        <taxon>Araneomorphae</taxon>
        <taxon>Entelegynae</taxon>
        <taxon>Araneoidea</taxon>
        <taxon>Araneidae</taxon>
        <taxon>Caerostris</taxon>
    </lineage>
</organism>
<sequence>MQSGGVFISLSGRTPARLLVGRAVLQMVLSARTKGNNRTIADDIHWGTCHRGNPNSLPPKRGDFEKGERCKRTACCCRLNKLDHGGL</sequence>
<dbReference type="Proteomes" id="UP001054945">
    <property type="component" value="Unassembled WGS sequence"/>
</dbReference>
<accession>A0AAV4RSN1</accession>
<evidence type="ECO:0000313" key="2">
    <source>
        <dbReference type="Proteomes" id="UP001054945"/>
    </source>
</evidence>
<evidence type="ECO:0008006" key="3">
    <source>
        <dbReference type="Google" id="ProtNLM"/>
    </source>
</evidence>
<keyword evidence="2" id="KW-1185">Reference proteome</keyword>